<organism evidence="1">
    <name type="scientific">marine sediment metagenome</name>
    <dbReference type="NCBI Taxonomy" id="412755"/>
    <lineage>
        <taxon>unclassified sequences</taxon>
        <taxon>metagenomes</taxon>
        <taxon>ecological metagenomes</taxon>
    </lineage>
</organism>
<dbReference type="AlphaFoldDB" id="X1M0J5"/>
<gene>
    <name evidence="1" type="ORF">S06H3_15174</name>
</gene>
<proteinExistence type="predicted"/>
<reference evidence="1" key="1">
    <citation type="journal article" date="2014" name="Front. Microbiol.">
        <title>High frequency of phylogenetically diverse reductive dehalogenase-homologous genes in deep subseafloor sedimentary metagenomes.</title>
        <authorList>
            <person name="Kawai M."/>
            <person name="Futagami T."/>
            <person name="Toyoda A."/>
            <person name="Takaki Y."/>
            <person name="Nishi S."/>
            <person name="Hori S."/>
            <person name="Arai W."/>
            <person name="Tsubouchi T."/>
            <person name="Morono Y."/>
            <person name="Uchiyama I."/>
            <person name="Ito T."/>
            <person name="Fujiyama A."/>
            <person name="Inagaki F."/>
            <person name="Takami H."/>
        </authorList>
    </citation>
    <scope>NUCLEOTIDE SEQUENCE</scope>
    <source>
        <strain evidence="1">Expedition CK06-06</strain>
    </source>
</reference>
<comment type="caution">
    <text evidence="1">The sequence shown here is derived from an EMBL/GenBank/DDBJ whole genome shotgun (WGS) entry which is preliminary data.</text>
</comment>
<sequence>IGGHNDIIMDIFDLSGEDFIRGKFITRTAKWSYNPHISSNKDKIHIVWMDNRNDRLDTYYNLVDKDGNIIKDQMRVNNKGKDTYLPKVFPYEEDYAQFFWIGFNPDQTSKIIYKDNKDIVKVNIFNKLGIGGKREYLFGMGVTFFLLLYPF</sequence>
<feature type="non-terminal residue" evidence="1">
    <location>
        <position position="1"/>
    </location>
</feature>
<dbReference type="EMBL" id="BARV01007453">
    <property type="protein sequence ID" value="GAI08200.1"/>
    <property type="molecule type" value="Genomic_DNA"/>
</dbReference>
<evidence type="ECO:0008006" key="2">
    <source>
        <dbReference type="Google" id="ProtNLM"/>
    </source>
</evidence>
<name>X1M0J5_9ZZZZ</name>
<protein>
    <recommendedName>
        <fullName evidence="2">Dipeptidylpeptidase IV N-terminal domain-containing protein</fullName>
    </recommendedName>
</protein>
<evidence type="ECO:0000313" key="1">
    <source>
        <dbReference type="EMBL" id="GAI08200.1"/>
    </source>
</evidence>
<accession>X1M0J5</accession>